<dbReference type="GO" id="GO:0003723">
    <property type="term" value="F:RNA binding"/>
    <property type="evidence" value="ECO:0007669"/>
    <property type="project" value="UniProtKB-UniRule"/>
</dbReference>
<dbReference type="InterPro" id="IPR004087">
    <property type="entry name" value="KH_dom"/>
</dbReference>
<evidence type="ECO:0000313" key="11">
    <source>
        <dbReference type="EMBL" id="ACM22968.1"/>
    </source>
</evidence>
<dbReference type="NCBIfam" id="TIGR00277">
    <property type="entry name" value="HDIG"/>
    <property type="match status" value="1"/>
</dbReference>
<dbReference type="Proteomes" id="UP000000445">
    <property type="component" value="Chromosome"/>
</dbReference>
<dbReference type="Pfam" id="PF01966">
    <property type="entry name" value="HD"/>
    <property type="match status" value="1"/>
</dbReference>
<accession>B9K7N5</accession>
<dbReference type="FunFam" id="1.10.3210.10:FF:000022">
    <property type="entry name" value="Ribonuclease Y"/>
    <property type="match status" value="1"/>
</dbReference>
<reference evidence="11 12" key="1">
    <citation type="journal article" date="2009" name="Biosci. Biotechnol. Biochem.">
        <title>WeGAS: a web-based microbial genome annotation system.</title>
        <authorList>
            <person name="Lee D."/>
            <person name="Seo H."/>
            <person name="Park C."/>
            <person name="Park K."/>
        </authorList>
    </citation>
    <scope>NUCLEOTIDE SEQUENCE [LARGE SCALE GENOMIC DNA]</scope>
    <source>
        <strain evidence="12">ATCC 49049 / DSM 4359 / NBRC 107923 / NS-E</strain>
    </source>
</reference>
<dbReference type="InterPro" id="IPR036612">
    <property type="entry name" value="KH_dom_type_1_sf"/>
</dbReference>
<name>B9K7N5_THENN</name>
<dbReference type="HOGENOM" id="CLU_028328_1_0_0"/>
<dbReference type="GO" id="GO:0016787">
    <property type="term" value="F:hydrolase activity"/>
    <property type="evidence" value="ECO:0007669"/>
    <property type="project" value="UniProtKB-KW"/>
</dbReference>
<dbReference type="STRING" id="309803.CTN_0792"/>
<dbReference type="PROSITE" id="PS50084">
    <property type="entry name" value="KH_TYPE_1"/>
    <property type="match status" value="1"/>
</dbReference>
<evidence type="ECO:0000256" key="2">
    <source>
        <dbReference type="ARBA" id="ARBA00022722"/>
    </source>
</evidence>
<dbReference type="SUPFAM" id="SSF109604">
    <property type="entry name" value="HD-domain/PDEase-like"/>
    <property type="match status" value="1"/>
</dbReference>
<dbReference type="Gene3D" id="1.10.3210.10">
    <property type="entry name" value="Hypothetical protein af1432"/>
    <property type="match status" value="1"/>
</dbReference>
<comment type="function">
    <text evidence="7">Endoribonuclease that initiates mRNA decay.</text>
</comment>
<protein>
    <recommendedName>
        <fullName evidence="7 8">Ribonuclease Y</fullName>
        <shortName evidence="7">RNase Y</shortName>
        <ecNumber evidence="7 8">3.1.-.-</ecNumber>
    </recommendedName>
</protein>
<proteinExistence type="inferred from homology"/>
<dbReference type="InterPro" id="IPR004088">
    <property type="entry name" value="KH_dom_type_1"/>
</dbReference>
<dbReference type="CDD" id="cd00077">
    <property type="entry name" value="HDc"/>
    <property type="match status" value="1"/>
</dbReference>
<gene>
    <name evidence="7" type="primary">rny</name>
    <name evidence="11" type="ordered locus">CTN_0792</name>
</gene>
<dbReference type="KEGG" id="tna:CTN_0792"/>
<dbReference type="EC" id="3.1.-.-" evidence="7 8"/>
<dbReference type="InterPro" id="IPR022711">
    <property type="entry name" value="RNase_Y_N"/>
</dbReference>
<organism evidence="11 12">
    <name type="scientific">Thermotoga neapolitana (strain ATCC 49049 / DSM 4359 / NBRC 107923 / NS-E)</name>
    <dbReference type="NCBI Taxonomy" id="309803"/>
    <lineage>
        <taxon>Bacteria</taxon>
        <taxon>Thermotogati</taxon>
        <taxon>Thermotogota</taxon>
        <taxon>Thermotogae</taxon>
        <taxon>Thermotogales</taxon>
        <taxon>Thermotogaceae</taxon>
        <taxon>Thermotoga</taxon>
    </lineage>
</organism>
<evidence type="ECO:0000256" key="3">
    <source>
        <dbReference type="ARBA" id="ARBA00022759"/>
    </source>
</evidence>
<evidence type="ECO:0000313" key="12">
    <source>
        <dbReference type="Proteomes" id="UP000000445"/>
    </source>
</evidence>
<keyword evidence="12" id="KW-1185">Reference proteome</keyword>
<evidence type="ECO:0000256" key="8">
    <source>
        <dbReference type="NCBIfam" id="TIGR03319"/>
    </source>
</evidence>
<dbReference type="PANTHER" id="PTHR12826:SF15">
    <property type="entry name" value="RIBONUCLEASE Y"/>
    <property type="match status" value="1"/>
</dbReference>
<dbReference type="GO" id="GO:0004521">
    <property type="term" value="F:RNA endonuclease activity"/>
    <property type="evidence" value="ECO:0007669"/>
    <property type="project" value="UniProtKB-UniRule"/>
</dbReference>
<sequence>MMLWYVLAGVGGLLVGYLIASYQINQKLKKAEKDAKSILEKAEKEANEIKKKAIVEGREEVHRLREEFERERARKEEELRSLEERLLKREELLTRKEENLEKREIQIEEMKAKLEEKMKEVEEKEKRIDEELNKLAGMTVEEARELILEEARQRYEHDLAKLYKEMKEQVEEEAEKEAKKVIAFAVQRYAPDYVGEITVSTVSLPSDDMKGRIIGREGRNIRTFEKITGVDLIIDDTPEVVVLSCFNPLRREIARITLEKLVADGRIHPARIEEMYEKAKQEVEKAIKEAGQEATFKAGVMGLHPELVKLLGKLKYRTSYGQNVLNHSIEVALLAGYMASELGLNADKARRGGLLHDIGKAVDQELEGSHTTIGAELARRYGEKEDIINMILSHHGEEDPRTPEAVLVAAADALSAARPGARRESLENYIKRLMKLEEIAKSFKYVEKAYAIQAGREIRVIVEPDKVDDALAEKLAYDISKKIEEELEYPGVLKVVVIREKRSVAYAK</sequence>
<dbReference type="Pfam" id="PF12072">
    <property type="entry name" value="RNase_Y_N"/>
    <property type="match status" value="1"/>
</dbReference>
<feature type="domain" description="HD" evidence="10">
    <location>
        <begin position="324"/>
        <end position="417"/>
    </location>
</feature>
<evidence type="ECO:0000256" key="9">
    <source>
        <dbReference type="SAM" id="Coils"/>
    </source>
</evidence>
<dbReference type="InterPro" id="IPR006674">
    <property type="entry name" value="HD_domain"/>
</dbReference>
<feature type="coiled-coil region" evidence="9">
    <location>
        <begin position="25"/>
        <end position="180"/>
    </location>
</feature>
<evidence type="ECO:0000256" key="1">
    <source>
        <dbReference type="ARBA" id="ARBA00022475"/>
    </source>
</evidence>
<dbReference type="eggNOG" id="COG1418">
    <property type="taxonomic scope" value="Bacteria"/>
</dbReference>
<dbReference type="PROSITE" id="PS51831">
    <property type="entry name" value="HD"/>
    <property type="match status" value="1"/>
</dbReference>
<dbReference type="AlphaFoldDB" id="B9K7N5"/>
<keyword evidence="6" id="KW-0472">Membrane</keyword>
<keyword evidence="9" id="KW-0175">Coiled coil</keyword>
<evidence type="ECO:0000256" key="5">
    <source>
        <dbReference type="ARBA" id="ARBA00022884"/>
    </source>
</evidence>
<comment type="similarity">
    <text evidence="7">Belongs to the RNase Y family.</text>
</comment>
<dbReference type="GO" id="GO:0006402">
    <property type="term" value="P:mRNA catabolic process"/>
    <property type="evidence" value="ECO:0007669"/>
    <property type="project" value="UniProtKB-UniRule"/>
</dbReference>
<dbReference type="InterPro" id="IPR006675">
    <property type="entry name" value="HDIG_dom"/>
</dbReference>
<evidence type="ECO:0000256" key="4">
    <source>
        <dbReference type="ARBA" id="ARBA00022801"/>
    </source>
</evidence>
<dbReference type="Pfam" id="PF00013">
    <property type="entry name" value="KH_1"/>
    <property type="match status" value="1"/>
</dbReference>
<dbReference type="InterPro" id="IPR003607">
    <property type="entry name" value="HD/PDEase_dom"/>
</dbReference>
<dbReference type="HAMAP" id="MF_00335">
    <property type="entry name" value="RNase_Y"/>
    <property type="match status" value="1"/>
</dbReference>
<keyword evidence="1" id="KW-1003">Cell membrane</keyword>
<dbReference type="CDD" id="cd22431">
    <property type="entry name" value="KH-I_RNaseY"/>
    <property type="match status" value="1"/>
</dbReference>
<evidence type="ECO:0000259" key="10">
    <source>
        <dbReference type="PROSITE" id="PS51831"/>
    </source>
</evidence>
<dbReference type="InterPro" id="IPR017705">
    <property type="entry name" value="Ribonuclease_Y"/>
</dbReference>
<dbReference type="Gene3D" id="3.30.1370.10">
    <property type="entry name" value="K Homology domain, type 1"/>
    <property type="match status" value="1"/>
</dbReference>
<dbReference type="PANTHER" id="PTHR12826">
    <property type="entry name" value="RIBONUCLEASE Y"/>
    <property type="match status" value="1"/>
</dbReference>
<dbReference type="SMART" id="SM00322">
    <property type="entry name" value="KH"/>
    <property type="match status" value="1"/>
</dbReference>
<evidence type="ECO:0000256" key="7">
    <source>
        <dbReference type="HAMAP-Rule" id="MF_00335"/>
    </source>
</evidence>
<keyword evidence="4 7" id="KW-0378">Hydrolase</keyword>
<dbReference type="SMART" id="SM00471">
    <property type="entry name" value="HDc"/>
    <property type="match status" value="1"/>
</dbReference>
<keyword evidence="2 7" id="KW-0540">Nuclease</keyword>
<dbReference type="EMBL" id="CP000916">
    <property type="protein sequence ID" value="ACM22968.1"/>
    <property type="molecule type" value="Genomic_DNA"/>
</dbReference>
<dbReference type="NCBIfam" id="TIGR03319">
    <property type="entry name" value="RNase_Y"/>
    <property type="match status" value="1"/>
</dbReference>
<keyword evidence="5 7" id="KW-0694">RNA-binding</keyword>
<keyword evidence="3 7" id="KW-0255">Endonuclease</keyword>
<dbReference type="GO" id="GO:0005886">
    <property type="term" value="C:plasma membrane"/>
    <property type="evidence" value="ECO:0007669"/>
    <property type="project" value="UniProtKB-UniRule"/>
</dbReference>
<evidence type="ECO:0000256" key="6">
    <source>
        <dbReference type="ARBA" id="ARBA00023136"/>
    </source>
</evidence>
<dbReference type="SUPFAM" id="SSF54791">
    <property type="entry name" value="Eukaryotic type KH-domain (KH-domain type I)"/>
    <property type="match status" value="1"/>
</dbReference>